<comment type="caution">
    <text evidence="13">The sequence shown here is derived from an EMBL/GenBank/DDBJ whole genome shotgun (WGS) entry which is preliminary data.</text>
</comment>
<evidence type="ECO:0000256" key="4">
    <source>
        <dbReference type="ARBA" id="ARBA00022741"/>
    </source>
</evidence>
<feature type="active site" description="Proton acceptor" evidence="10">
    <location>
        <position position="260"/>
    </location>
</feature>
<dbReference type="GO" id="GO:0019303">
    <property type="term" value="P:D-ribose catabolic process"/>
    <property type="evidence" value="ECO:0007669"/>
    <property type="project" value="UniProtKB-UniRule"/>
</dbReference>
<dbReference type="AlphaFoldDB" id="A0A2U2ACR5"/>
<feature type="domain" description="Carbohydrate kinase PfkB" evidence="12">
    <location>
        <begin position="4"/>
        <end position="302"/>
    </location>
</feature>
<dbReference type="NCBIfam" id="NF008353">
    <property type="entry name" value="PRK11142.1"/>
    <property type="match status" value="1"/>
</dbReference>
<keyword evidence="3 10" id="KW-0479">Metal-binding</keyword>
<dbReference type="Pfam" id="PF00294">
    <property type="entry name" value="PfkB"/>
    <property type="match status" value="1"/>
</dbReference>
<dbReference type="Proteomes" id="UP000245020">
    <property type="component" value="Unassembled WGS sequence"/>
</dbReference>
<dbReference type="UniPathway" id="UPA00916">
    <property type="reaction ID" value="UER00889"/>
</dbReference>
<comment type="cofactor">
    <cofactor evidence="10">
        <name>Mg(2+)</name>
        <dbReference type="ChEBI" id="CHEBI:18420"/>
    </cofactor>
    <text evidence="10">Requires a divalent cation, most likely magnesium in vivo, as an electrophilic catalyst to aid phosphoryl group transfer. It is the chelate of the metal and the nucleotide that is the actual substrate.</text>
</comment>
<dbReference type="InterPro" id="IPR011877">
    <property type="entry name" value="Ribokinase"/>
</dbReference>
<comment type="similarity">
    <text evidence="10">Belongs to the carbohydrate kinase PfkB family. Ribokinase subfamily.</text>
</comment>
<organism evidence="13 14">
    <name type="scientific">Ignatzschineria ureiclastica</name>
    <dbReference type="NCBI Taxonomy" id="472582"/>
    <lineage>
        <taxon>Bacteria</taxon>
        <taxon>Pseudomonadati</taxon>
        <taxon>Pseudomonadota</taxon>
        <taxon>Gammaproteobacteria</taxon>
        <taxon>Cardiobacteriales</taxon>
        <taxon>Ignatzschineriaceae</taxon>
        <taxon>Ignatzschineria</taxon>
    </lineage>
</organism>
<comment type="subcellular location">
    <subcellularLocation>
        <location evidence="10">Cytoplasm</location>
    </subcellularLocation>
</comment>
<feature type="binding site" evidence="10">
    <location>
        <begin position="222"/>
        <end position="227"/>
    </location>
    <ligand>
        <name>ATP</name>
        <dbReference type="ChEBI" id="CHEBI:30616"/>
    </ligand>
</feature>
<dbReference type="InterPro" id="IPR002139">
    <property type="entry name" value="Ribo/fructo_kinase"/>
</dbReference>
<evidence type="ECO:0000256" key="7">
    <source>
        <dbReference type="ARBA" id="ARBA00022842"/>
    </source>
</evidence>
<feature type="binding site" evidence="10">
    <location>
        <position position="142"/>
    </location>
    <ligand>
        <name>substrate</name>
    </ligand>
</feature>
<feature type="binding site" evidence="10">
    <location>
        <position position="186"/>
    </location>
    <ligand>
        <name>ATP</name>
        <dbReference type="ChEBI" id="CHEBI:30616"/>
    </ligand>
</feature>
<evidence type="ECO:0000256" key="10">
    <source>
        <dbReference type="HAMAP-Rule" id="MF_01987"/>
    </source>
</evidence>
<feature type="binding site" evidence="10">
    <location>
        <begin position="259"/>
        <end position="260"/>
    </location>
    <ligand>
        <name>ATP</name>
        <dbReference type="ChEBI" id="CHEBI:30616"/>
    </ligand>
</feature>
<dbReference type="CDD" id="cd01174">
    <property type="entry name" value="ribokinase"/>
    <property type="match status" value="1"/>
</dbReference>
<dbReference type="GO" id="GO:0005829">
    <property type="term" value="C:cytosol"/>
    <property type="evidence" value="ECO:0007669"/>
    <property type="project" value="TreeGrafter"/>
</dbReference>
<dbReference type="GO" id="GO:0046872">
    <property type="term" value="F:metal ion binding"/>
    <property type="evidence" value="ECO:0007669"/>
    <property type="project" value="UniProtKB-KW"/>
</dbReference>
<dbReference type="SUPFAM" id="SSF53613">
    <property type="entry name" value="Ribokinase-like"/>
    <property type="match status" value="1"/>
</dbReference>
<dbReference type="PANTHER" id="PTHR10584:SF166">
    <property type="entry name" value="RIBOKINASE"/>
    <property type="match status" value="1"/>
</dbReference>
<dbReference type="NCBIfam" id="TIGR02152">
    <property type="entry name" value="D_ribokin_bact"/>
    <property type="match status" value="1"/>
</dbReference>
<dbReference type="InterPro" id="IPR011611">
    <property type="entry name" value="PfkB_dom"/>
</dbReference>
<comment type="activity regulation">
    <text evidence="10">Activated by a monovalent cation that binds near, but not in, the active site. The most likely occupant of the site in vivo is potassium. Ion binding induces a conformational change that may alter substrate affinity.</text>
</comment>
<keyword evidence="2 10" id="KW-0808">Transferase</keyword>
<feature type="binding site" evidence="10">
    <location>
        <begin position="13"/>
        <end position="15"/>
    </location>
    <ligand>
        <name>substrate</name>
    </ligand>
</feature>
<evidence type="ECO:0000313" key="14">
    <source>
        <dbReference type="Proteomes" id="UP000245020"/>
    </source>
</evidence>
<name>A0A2U2ACR5_9GAMM</name>
<comment type="caution">
    <text evidence="10">Lacks conserved residue(s) required for the propagation of feature annotation.</text>
</comment>
<proteinExistence type="inferred from homology"/>
<evidence type="ECO:0000256" key="9">
    <source>
        <dbReference type="ARBA" id="ARBA00023277"/>
    </source>
</evidence>
<comment type="function">
    <text evidence="10">Catalyzes the phosphorylation of ribose at O-5 in a reaction requiring ATP and magnesium. The resulting D-ribose-5-phosphate can then be used either for sythesis of nucleotides, histidine, and tryptophan, or as a component of the pentose phosphate pathway.</text>
</comment>
<feature type="binding site" evidence="10">
    <location>
        <position position="295"/>
    </location>
    <ligand>
        <name>K(+)</name>
        <dbReference type="ChEBI" id="CHEBI:29103"/>
    </ligand>
</feature>
<evidence type="ECO:0000256" key="6">
    <source>
        <dbReference type="ARBA" id="ARBA00022840"/>
    </source>
</evidence>
<keyword evidence="7 10" id="KW-0460">Magnesium</keyword>
<comment type="catalytic activity">
    <reaction evidence="10">
        <text>D-ribose + ATP = D-ribose 5-phosphate + ADP + H(+)</text>
        <dbReference type="Rhea" id="RHEA:13697"/>
        <dbReference type="ChEBI" id="CHEBI:15378"/>
        <dbReference type="ChEBI" id="CHEBI:30616"/>
        <dbReference type="ChEBI" id="CHEBI:47013"/>
        <dbReference type="ChEBI" id="CHEBI:78346"/>
        <dbReference type="ChEBI" id="CHEBI:456216"/>
        <dbReference type="EC" id="2.7.1.15"/>
    </reaction>
</comment>
<keyword evidence="5 10" id="KW-0418">Kinase</keyword>
<evidence type="ECO:0000256" key="2">
    <source>
        <dbReference type="ARBA" id="ARBA00022679"/>
    </source>
</evidence>
<dbReference type="EMBL" id="QEWQ01000006">
    <property type="protein sequence ID" value="PWD80448.1"/>
    <property type="molecule type" value="Genomic_DNA"/>
</dbReference>
<feature type="binding site" evidence="10">
    <location>
        <position position="254"/>
    </location>
    <ligand>
        <name>K(+)</name>
        <dbReference type="ChEBI" id="CHEBI:29103"/>
    </ligand>
</feature>
<feature type="binding site" evidence="10">
    <location>
        <position position="256"/>
    </location>
    <ligand>
        <name>K(+)</name>
        <dbReference type="ChEBI" id="CHEBI:29103"/>
    </ligand>
</feature>
<feature type="binding site" evidence="10">
    <location>
        <begin position="41"/>
        <end position="45"/>
    </location>
    <ligand>
        <name>substrate</name>
    </ligand>
</feature>
<dbReference type="HAMAP" id="MF_01987">
    <property type="entry name" value="Ribokinase"/>
    <property type="match status" value="1"/>
</dbReference>
<dbReference type="FunFam" id="3.40.1190.20:FF:000012">
    <property type="entry name" value="Ribokinase"/>
    <property type="match status" value="1"/>
</dbReference>
<keyword evidence="4 10" id="KW-0547">Nucleotide-binding</keyword>
<sequence>MMKKKLIVLGSSNVDYILKVPHFLAPGETLAGDHYQVALGGKGANQAVAAGRAGANIHFISAVGDDEMGTAAIAQFANDQIQTEFIKAIPNEKTGVAMIFVNQEGENMIGIYAGANAHVNVDFITPLMPQITESDALLMQLETPIEALELAAQKAKEKGVLTVLNPAPAKMLSDQFLANIDLITPNETEAKILTGIDVIDDASADNAARILHQKGIETVIITLGKRGAWVSRNDRDAQSITGELVPGFKVKAIDTIAAGDTFNGVLVTALLEGETLEKAVVMGHAAAALAVMKEGAQPAIPWRTEIDTFLKEMSKN</sequence>
<evidence type="ECO:0000259" key="12">
    <source>
        <dbReference type="Pfam" id="PF00294"/>
    </source>
</evidence>
<keyword evidence="1 10" id="KW-0963">Cytoplasm</keyword>
<feature type="binding site" evidence="10">
    <location>
        <position position="260"/>
    </location>
    <ligand>
        <name>substrate</name>
    </ligand>
</feature>
<feature type="binding site" evidence="10">
    <location>
        <position position="284"/>
    </location>
    <ligand>
        <name>ATP</name>
        <dbReference type="ChEBI" id="CHEBI:30616"/>
    </ligand>
</feature>
<comment type="subunit">
    <text evidence="10">Homodimer.</text>
</comment>
<evidence type="ECO:0000256" key="1">
    <source>
        <dbReference type="ARBA" id="ARBA00022490"/>
    </source>
</evidence>
<keyword evidence="14" id="KW-1185">Reference proteome</keyword>
<dbReference type="OrthoDB" id="9776822at2"/>
<dbReference type="Gene3D" id="3.40.1190.20">
    <property type="match status" value="1"/>
</dbReference>
<feature type="binding site" evidence="10">
    <location>
        <position position="290"/>
    </location>
    <ligand>
        <name>K(+)</name>
        <dbReference type="ChEBI" id="CHEBI:29103"/>
    </ligand>
</feature>
<gene>
    <name evidence="10" type="primary">rbsK</name>
    <name evidence="13" type="ORF">DC083_09045</name>
</gene>
<evidence type="ECO:0000313" key="13">
    <source>
        <dbReference type="EMBL" id="PWD80448.1"/>
    </source>
</evidence>
<protein>
    <recommendedName>
        <fullName evidence="10 11">Ribokinase</fullName>
        <shortName evidence="10">RK</shortName>
        <ecNumber evidence="10 11">2.7.1.15</ecNumber>
    </recommendedName>
</protein>
<dbReference type="EC" id="2.7.1.15" evidence="10 11"/>
<comment type="pathway">
    <text evidence="10">Carbohydrate metabolism; D-ribose degradation; D-ribose 5-phosphate from beta-D-ribopyranose: step 2/2.</text>
</comment>
<dbReference type="GO" id="GO:0005524">
    <property type="term" value="F:ATP binding"/>
    <property type="evidence" value="ECO:0007669"/>
    <property type="project" value="UniProtKB-UniRule"/>
</dbReference>
<keyword evidence="9 10" id="KW-0119">Carbohydrate metabolism</keyword>
<reference evidence="14" key="1">
    <citation type="submission" date="2018-05" db="EMBL/GenBank/DDBJ databases">
        <title>Ignatzschineria dubaiensis sp. nov., isolated from necrotic foot tissues of dromedaries (Camelus dromedarius) and associated maggots in Dubai, United Arab Emirates.</title>
        <authorList>
            <person name="Tsang C.C."/>
            <person name="Tang J.Y.M."/>
            <person name="Fong J.Y.H."/>
            <person name="Kinne J."/>
            <person name="Lee H.H."/>
            <person name="Joseph M."/>
            <person name="Jose S."/>
            <person name="Schuster R.K."/>
            <person name="Tang Y."/>
            <person name="Sivakumar S."/>
            <person name="Chen J.H.K."/>
            <person name="Teng J.L.L."/>
            <person name="Lau S.K.P."/>
            <person name="Wernery U."/>
            <person name="Woo P.C.Y."/>
        </authorList>
    </citation>
    <scope>NUCLEOTIDE SEQUENCE [LARGE SCALE GENOMIC DNA]</scope>
    <source>
        <strain evidence="14">KCTC 22644</strain>
    </source>
</reference>
<evidence type="ECO:0000256" key="8">
    <source>
        <dbReference type="ARBA" id="ARBA00022958"/>
    </source>
</evidence>
<dbReference type="PANTHER" id="PTHR10584">
    <property type="entry name" value="SUGAR KINASE"/>
    <property type="match status" value="1"/>
</dbReference>
<keyword evidence="8 10" id="KW-0630">Potassium</keyword>
<evidence type="ECO:0000256" key="3">
    <source>
        <dbReference type="ARBA" id="ARBA00022723"/>
    </source>
</evidence>
<accession>A0A2U2ACR5</accession>
<evidence type="ECO:0000256" key="5">
    <source>
        <dbReference type="ARBA" id="ARBA00022777"/>
    </source>
</evidence>
<dbReference type="InterPro" id="IPR029056">
    <property type="entry name" value="Ribokinase-like"/>
</dbReference>
<dbReference type="GO" id="GO:0004747">
    <property type="term" value="F:ribokinase activity"/>
    <property type="evidence" value="ECO:0007669"/>
    <property type="project" value="UniProtKB-UniRule"/>
</dbReference>
<keyword evidence="6 10" id="KW-0067">ATP-binding</keyword>
<feature type="binding site" evidence="10">
    <location>
        <position position="293"/>
    </location>
    <ligand>
        <name>K(+)</name>
        <dbReference type="ChEBI" id="CHEBI:29103"/>
    </ligand>
</feature>
<dbReference type="PRINTS" id="PR00990">
    <property type="entry name" value="RIBOKINASE"/>
</dbReference>
<evidence type="ECO:0000256" key="11">
    <source>
        <dbReference type="NCBIfam" id="TIGR02152"/>
    </source>
</evidence>